<organism evidence="1 2">
    <name type="scientific">Marinospirillum insulare</name>
    <dbReference type="NCBI Taxonomy" id="217169"/>
    <lineage>
        <taxon>Bacteria</taxon>
        <taxon>Pseudomonadati</taxon>
        <taxon>Pseudomonadota</taxon>
        <taxon>Gammaproteobacteria</taxon>
        <taxon>Oceanospirillales</taxon>
        <taxon>Oceanospirillaceae</taxon>
        <taxon>Marinospirillum</taxon>
    </lineage>
</organism>
<reference evidence="2" key="1">
    <citation type="journal article" date="2019" name="Int. J. Syst. Evol. Microbiol.">
        <title>The Global Catalogue of Microorganisms (GCM) 10K type strain sequencing project: providing services to taxonomists for standard genome sequencing and annotation.</title>
        <authorList>
            <consortium name="The Broad Institute Genomics Platform"/>
            <consortium name="The Broad Institute Genome Sequencing Center for Infectious Disease"/>
            <person name="Wu L."/>
            <person name="Ma J."/>
        </authorList>
    </citation>
    <scope>NUCLEOTIDE SEQUENCE [LARGE SCALE GENOMIC DNA]</scope>
    <source>
        <strain evidence="2">NBRC 100033</strain>
    </source>
</reference>
<evidence type="ECO:0000313" key="1">
    <source>
        <dbReference type="EMBL" id="GLR65024.1"/>
    </source>
</evidence>
<gene>
    <name evidence="1" type="ORF">GCM10007878_24630</name>
</gene>
<dbReference type="EMBL" id="BSOR01000064">
    <property type="protein sequence ID" value="GLR65024.1"/>
    <property type="molecule type" value="Genomic_DNA"/>
</dbReference>
<keyword evidence="2" id="KW-1185">Reference proteome</keyword>
<accession>A0ABQ6A4I3</accession>
<proteinExistence type="predicted"/>
<evidence type="ECO:0008006" key="3">
    <source>
        <dbReference type="Google" id="ProtNLM"/>
    </source>
</evidence>
<name>A0ABQ6A4I3_9GAMM</name>
<protein>
    <recommendedName>
        <fullName evidence="3">CHAD domain-containing protein</fullName>
    </recommendedName>
</protein>
<evidence type="ECO:0000313" key="2">
    <source>
        <dbReference type="Proteomes" id="UP001156682"/>
    </source>
</evidence>
<sequence>MAKDVISIQLEWTYSPATYLEESISLEIDGCSIKIDNGKAMATLEPSFFEENKDIRDALTHKIENYFFAVQLFTHAGFNLSEPVRTDILNNGKRTIYLEFHDSISVSSSISADLIIKDLSDNIVLDTKQERLNKQRWFAGAINRFRATDITLAHMLQSYQKSVDDPDNELVHLYEIRDALNQHFGSKKKAIKQLQIKESTWDEIGKLANALPLKQGRHRGSSVGQLREATQTELREARTAARNLIESYLQSLEKSLNS</sequence>
<dbReference type="RefSeq" id="WP_027851986.1">
    <property type="nucleotide sequence ID" value="NZ_BSOR01000064.1"/>
</dbReference>
<comment type="caution">
    <text evidence="1">The sequence shown here is derived from an EMBL/GenBank/DDBJ whole genome shotgun (WGS) entry which is preliminary data.</text>
</comment>
<dbReference type="Proteomes" id="UP001156682">
    <property type="component" value="Unassembled WGS sequence"/>
</dbReference>